<dbReference type="SMART" id="SM00091">
    <property type="entry name" value="PAS"/>
    <property type="match status" value="2"/>
</dbReference>
<dbReference type="Proteomes" id="UP000184139">
    <property type="component" value="Unassembled WGS sequence"/>
</dbReference>
<keyword evidence="13 16" id="KW-0472">Membrane</keyword>
<dbReference type="PROSITE" id="PS50112">
    <property type="entry name" value="PAS"/>
    <property type="match status" value="2"/>
</dbReference>
<evidence type="ECO:0000256" key="11">
    <source>
        <dbReference type="ARBA" id="ARBA00022989"/>
    </source>
</evidence>
<keyword evidence="11 16" id="KW-1133">Transmembrane helix</keyword>
<feature type="domain" description="PAS" evidence="19">
    <location>
        <begin position="319"/>
        <end position="388"/>
    </location>
</feature>
<dbReference type="InterPro" id="IPR003594">
    <property type="entry name" value="HATPase_dom"/>
</dbReference>
<dbReference type="Pfam" id="PF00989">
    <property type="entry name" value="PAS"/>
    <property type="match status" value="1"/>
</dbReference>
<dbReference type="InterPro" id="IPR011006">
    <property type="entry name" value="CheY-like_superfamily"/>
</dbReference>
<dbReference type="GO" id="GO:0000155">
    <property type="term" value="F:phosphorelay sensor kinase activity"/>
    <property type="evidence" value="ECO:0007669"/>
    <property type="project" value="InterPro"/>
</dbReference>
<dbReference type="AlphaFoldDB" id="A0A1M5XMN5"/>
<dbReference type="PANTHER" id="PTHR43065">
    <property type="entry name" value="SENSOR HISTIDINE KINASE"/>
    <property type="match status" value="1"/>
</dbReference>
<dbReference type="PROSITE" id="PS50113">
    <property type="entry name" value="PAC"/>
    <property type="match status" value="1"/>
</dbReference>
<dbReference type="Pfam" id="PF00072">
    <property type="entry name" value="Response_reg"/>
    <property type="match status" value="1"/>
</dbReference>
<reference evidence="21 22" key="1">
    <citation type="submission" date="2016-11" db="EMBL/GenBank/DDBJ databases">
        <authorList>
            <person name="Jaros S."/>
            <person name="Januszkiewicz K."/>
            <person name="Wedrychowicz H."/>
        </authorList>
    </citation>
    <scope>NUCLEOTIDE SEQUENCE [LARGE SCALE GENOMIC DNA]</scope>
    <source>
        <strain evidence="21 22">DSM 9705</strain>
    </source>
</reference>
<feature type="domain" description="PAC" evidence="20">
    <location>
        <begin position="391"/>
        <end position="443"/>
    </location>
</feature>
<evidence type="ECO:0000259" key="20">
    <source>
        <dbReference type="PROSITE" id="PS50113"/>
    </source>
</evidence>
<dbReference type="InterPro" id="IPR000700">
    <property type="entry name" value="PAS-assoc_C"/>
</dbReference>
<dbReference type="SUPFAM" id="SSF52172">
    <property type="entry name" value="CheY-like"/>
    <property type="match status" value="1"/>
</dbReference>
<dbReference type="InterPro" id="IPR011620">
    <property type="entry name" value="Sig_transdc_His_kinase_LytS_TM"/>
</dbReference>
<evidence type="ECO:0000256" key="16">
    <source>
        <dbReference type="SAM" id="Phobius"/>
    </source>
</evidence>
<feature type="transmembrane region" description="Helical" evidence="16">
    <location>
        <begin position="99"/>
        <end position="119"/>
    </location>
</feature>
<evidence type="ECO:0000256" key="13">
    <source>
        <dbReference type="ARBA" id="ARBA00023136"/>
    </source>
</evidence>
<evidence type="ECO:0000256" key="1">
    <source>
        <dbReference type="ARBA" id="ARBA00000085"/>
    </source>
</evidence>
<dbReference type="InterPro" id="IPR001789">
    <property type="entry name" value="Sig_transdc_resp-reg_receiver"/>
</dbReference>
<keyword evidence="15" id="KW-0175">Coiled coil</keyword>
<evidence type="ECO:0000256" key="15">
    <source>
        <dbReference type="SAM" id="Coils"/>
    </source>
</evidence>
<dbReference type="Pfam" id="PF02518">
    <property type="entry name" value="HATPase_c"/>
    <property type="match status" value="1"/>
</dbReference>
<feature type="domain" description="Histidine kinase" evidence="17">
    <location>
        <begin position="463"/>
        <end position="686"/>
    </location>
</feature>
<dbReference type="InterPro" id="IPR004358">
    <property type="entry name" value="Sig_transdc_His_kin-like_C"/>
</dbReference>
<dbReference type="CDD" id="cd00130">
    <property type="entry name" value="PAS"/>
    <property type="match status" value="2"/>
</dbReference>
<dbReference type="PANTHER" id="PTHR43065:SF42">
    <property type="entry name" value="TWO-COMPONENT SENSOR PPRA"/>
    <property type="match status" value="1"/>
</dbReference>
<dbReference type="OrthoDB" id="5476885at2"/>
<comment type="catalytic activity">
    <reaction evidence="1">
        <text>ATP + protein L-histidine = ADP + protein N-phospho-L-histidine.</text>
        <dbReference type="EC" id="2.7.13.3"/>
    </reaction>
</comment>
<feature type="coiled-coil region" evidence="15">
    <location>
        <begin position="427"/>
        <end position="454"/>
    </location>
</feature>
<organism evidence="21 22">
    <name type="scientific">Desulfofustis glycolicus DSM 9705</name>
    <dbReference type="NCBI Taxonomy" id="1121409"/>
    <lineage>
        <taxon>Bacteria</taxon>
        <taxon>Pseudomonadati</taxon>
        <taxon>Thermodesulfobacteriota</taxon>
        <taxon>Desulfobulbia</taxon>
        <taxon>Desulfobulbales</taxon>
        <taxon>Desulfocapsaceae</taxon>
        <taxon>Desulfofustis</taxon>
    </lineage>
</organism>
<dbReference type="GO" id="GO:0005886">
    <property type="term" value="C:plasma membrane"/>
    <property type="evidence" value="ECO:0007669"/>
    <property type="project" value="UniProtKB-SubCell"/>
</dbReference>
<protein>
    <recommendedName>
        <fullName evidence="3">histidine kinase</fullName>
        <ecNumber evidence="3">2.7.13.3</ecNumber>
    </recommendedName>
</protein>
<evidence type="ECO:0000256" key="9">
    <source>
        <dbReference type="ARBA" id="ARBA00022777"/>
    </source>
</evidence>
<evidence type="ECO:0000259" key="19">
    <source>
        <dbReference type="PROSITE" id="PS50112"/>
    </source>
</evidence>
<dbReference type="EC" id="2.7.13.3" evidence="3"/>
<dbReference type="InterPro" id="IPR035965">
    <property type="entry name" value="PAS-like_dom_sf"/>
</dbReference>
<evidence type="ECO:0000259" key="18">
    <source>
        <dbReference type="PROSITE" id="PS50110"/>
    </source>
</evidence>
<evidence type="ECO:0000256" key="6">
    <source>
        <dbReference type="ARBA" id="ARBA00022679"/>
    </source>
</evidence>
<evidence type="ECO:0000256" key="3">
    <source>
        <dbReference type="ARBA" id="ARBA00012438"/>
    </source>
</evidence>
<keyword evidence="8" id="KW-0547">Nucleotide-binding</keyword>
<proteinExistence type="predicted"/>
<evidence type="ECO:0000256" key="7">
    <source>
        <dbReference type="ARBA" id="ARBA00022692"/>
    </source>
</evidence>
<dbReference type="Gene3D" id="1.10.287.130">
    <property type="match status" value="1"/>
</dbReference>
<keyword evidence="10" id="KW-0067">ATP-binding</keyword>
<evidence type="ECO:0000313" key="22">
    <source>
        <dbReference type="Proteomes" id="UP000184139"/>
    </source>
</evidence>
<dbReference type="Gene3D" id="3.40.50.2300">
    <property type="match status" value="1"/>
</dbReference>
<dbReference type="CDD" id="cd00082">
    <property type="entry name" value="HisKA"/>
    <property type="match status" value="1"/>
</dbReference>
<dbReference type="Pfam" id="PF13188">
    <property type="entry name" value="PAS_8"/>
    <property type="match status" value="1"/>
</dbReference>
<dbReference type="Gene3D" id="3.30.450.20">
    <property type="entry name" value="PAS domain"/>
    <property type="match status" value="2"/>
</dbReference>
<dbReference type="InterPro" id="IPR013767">
    <property type="entry name" value="PAS_fold"/>
</dbReference>
<feature type="modified residue" description="4-aspartylphosphate" evidence="14">
    <location>
        <position position="757"/>
    </location>
</feature>
<dbReference type="SMART" id="SM00387">
    <property type="entry name" value="HATPase_c"/>
    <property type="match status" value="1"/>
</dbReference>
<dbReference type="PROSITE" id="PS50109">
    <property type="entry name" value="HIS_KIN"/>
    <property type="match status" value="1"/>
</dbReference>
<evidence type="ECO:0000256" key="12">
    <source>
        <dbReference type="ARBA" id="ARBA00023012"/>
    </source>
</evidence>
<dbReference type="InterPro" id="IPR036097">
    <property type="entry name" value="HisK_dim/P_sf"/>
</dbReference>
<dbReference type="InterPro" id="IPR005467">
    <property type="entry name" value="His_kinase_dom"/>
</dbReference>
<keyword evidence="6" id="KW-0808">Transferase</keyword>
<dbReference type="InterPro" id="IPR036890">
    <property type="entry name" value="HATPase_C_sf"/>
</dbReference>
<feature type="transmembrane region" description="Helical" evidence="16">
    <location>
        <begin position="65"/>
        <end position="93"/>
    </location>
</feature>
<dbReference type="SMART" id="SM00086">
    <property type="entry name" value="PAC"/>
    <property type="match status" value="2"/>
</dbReference>
<sequence>MILDLIKNIALLVTLAVGLRFLGYRFEQRRAVFLVMAGGLFGLVGVVGMMTPLQFAHGIIYDGRSIVLSLAGLFGGPVVAAIAAPICAAYRFYLGGPGAIPGIAVIVEAAALGVALFYLRRRDDRWVSPLPLLLFGGVVHAVMLGLQLLIPGVGPEIVRRIGPSVMIFFPLAFLLIAQIFLEVERRRQAEKGLRESEAYYRSLFEYNQVPMLIIDPDRLTIVDANPAAVDFYGWPREQLCGMPVAHIDTLSEDRIKTGFDAARQSQRYHAMLQHRLADGSLRDVDLYSGPIRVGGRDLLYALIYDISERILAEEQVRQREAYLRALIQASPMAVIGLNTEGTVLSWNSGAETVFGWREDDVVGRPVPFIAPGQEDEFAEMRRRILAGETISRLEASHRRKDGSPAEVSLSAAPVVGGDGSIVSIVGLIEDISQRKQAEREHELLERQLLQARKMEAIGQLAGGVAHDFNNLLQVISGHGEMMTEKLGPNTGLQKDLAQMMTAAERAATLIRQLLAFSRRQVLDMKDVDLNVVLTDCMSMLRRLIGEHISLSLLNGHRLATVRADVNQLEQVVINLCINARDAMPEGGLITIETENVRIDESFRDDHPWARPGRYVLLSVTDTGCGMDDETRTRVFEPFFTTKAMGHGTGLGLATVYGLVKQHEGMVHVYSEVGKGTTFKIYLPAVERAAIQIGDKIEGAVIGGGETVLVAEDEDMVLRLTVTILEGAGYRVLSCCDGEEAVQRFRDHADVIDLVLLDVVMPKLGGFSVYEQIKAIRPEVRAIFSSGYSVNAIHADFVLHEGVQLLQKPCGRDDLLRKVRSVLDQ</sequence>
<dbReference type="NCBIfam" id="TIGR00229">
    <property type="entry name" value="sensory_box"/>
    <property type="match status" value="2"/>
</dbReference>
<dbReference type="GO" id="GO:0006355">
    <property type="term" value="P:regulation of DNA-templated transcription"/>
    <property type="evidence" value="ECO:0007669"/>
    <property type="project" value="InterPro"/>
</dbReference>
<feature type="transmembrane region" description="Helical" evidence="16">
    <location>
        <begin position="161"/>
        <end position="181"/>
    </location>
</feature>
<feature type="domain" description="Response regulatory" evidence="18">
    <location>
        <begin position="706"/>
        <end position="822"/>
    </location>
</feature>
<dbReference type="Gene3D" id="3.30.565.10">
    <property type="entry name" value="Histidine kinase-like ATPase, C-terminal domain"/>
    <property type="match status" value="1"/>
</dbReference>
<dbReference type="Pfam" id="PF00512">
    <property type="entry name" value="HisKA"/>
    <property type="match status" value="1"/>
</dbReference>
<keyword evidence="12" id="KW-0902">Two-component regulatory system</keyword>
<feature type="domain" description="PAS" evidence="19">
    <location>
        <begin position="196"/>
        <end position="241"/>
    </location>
</feature>
<dbReference type="GO" id="GO:0005524">
    <property type="term" value="F:ATP binding"/>
    <property type="evidence" value="ECO:0007669"/>
    <property type="project" value="UniProtKB-KW"/>
</dbReference>
<comment type="subcellular location">
    <subcellularLocation>
        <location evidence="2">Cell membrane</location>
        <topology evidence="2">Multi-pass membrane protein</topology>
    </subcellularLocation>
</comment>
<dbReference type="Pfam" id="PF07694">
    <property type="entry name" value="5TM-5TMR_LYT"/>
    <property type="match status" value="1"/>
</dbReference>
<feature type="transmembrane region" description="Helical" evidence="16">
    <location>
        <begin position="32"/>
        <end position="53"/>
    </location>
</feature>
<keyword evidence="7 16" id="KW-0812">Transmembrane</keyword>
<evidence type="ECO:0000256" key="2">
    <source>
        <dbReference type="ARBA" id="ARBA00004651"/>
    </source>
</evidence>
<dbReference type="GO" id="GO:0071555">
    <property type="term" value="P:cell wall organization"/>
    <property type="evidence" value="ECO:0007669"/>
    <property type="project" value="InterPro"/>
</dbReference>
<dbReference type="STRING" id="1121409.SAMN02745124_03204"/>
<dbReference type="SUPFAM" id="SSF47384">
    <property type="entry name" value="Homodimeric domain of signal transducing histidine kinase"/>
    <property type="match status" value="1"/>
</dbReference>
<accession>A0A1M5XMN5</accession>
<dbReference type="SMART" id="SM00388">
    <property type="entry name" value="HisKA"/>
    <property type="match status" value="1"/>
</dbReference>
<dbReference type="InterPro" id="IPR001610">
    <property type="entry name" value="PAC"/>
</dbReference>
<dbReference type="SUPFAM" id="SSF55785">
    <property type="entry name" value="PYP-like sensor domain (PAS domain)"/>
    <property type="match status" value="2"/>
</dbReference>
<evidence type="ECO:0000256" key="14">
    <source>
        <dbReference type="PROSITE-ProRule" id="PRU00169"/>
    </source>
</evidence>
<keyword evidence="9" id="KW-0418">Kinase</keyword>
<evidence type="ECO:0000256" key="8">
    <source>
        <dbReference type="ARBA" id="ARBA00022741"/>
    </source>
</evidence>
<dbReference type="SUPFAM" id="SSF55874">
    <property type="entry name" value="ATPase domain of HSP90 chaperone/DNA topoisomerase II/histidine kinase"/>
    <property type="match status" value="1"/>
</dbReference>
<dbReference type="PROSITE" id="PS50110">
    <property type="entry name" value="RESPONSE_REGULATORY"/>
    <property type="match status" value="1"/>
</dbReference>
<keyword evidence="22" id="KW-1185">Reference proteome</keyword>
<evidence type="ECO:0000256" key="10">
    <source>
        <dbReference type="ARBA" id="ARBA00022840"/>
    </source>
</evidence>
<dbReference type="EMBL" id="FQXS01000021">
    <property type="protein sequence ID" value="SHI01061.1"/>
    <property type="molecule type" value="Genomic_DNA"/>
</dbReference>
<dbReference type="SMART" id="SM00448">
    <property type="entry name" value="REC"/>
    <property type="match status" value="1"/>
</dbReference>
<dbReference type="RefSeq" id="WP_073377580.1">
    <property type="nucleotide sequence ID" value="NZ_FQXS01000021.1"/>
</dbReference>
<keyword evidence="5 14" id="KW-0597">Phosphoprotein</keyword>
<evidence type="ECO:0000256" key="4">
    <source>
        <dbReference type="ARBA" id="ARBA00022475"/>
    </source>
</evidence>
<gene>
    <name evidence="21" type="ORF">SAMN02745124_03204</name>
</gene>
<feature type="transmembrane region" description="Helical" evidence="16">
    <location>
        <begin position="131"/>
        <end position="149"/>
    </location>
</feature>
<dbReference type="InterPro" id="IPR000014">
    <property type="entry name" value="PAS"/>
</dbReference>
<dbReference type="InterPro" id="IPR003661">
    <property type="entry name" value="HisK_dim/P_dom"/>
</dbReference>
<dbReference type="PRINTS" id="PR00344">
    <property type="entry name" value="BCTRLSENSOR"/>
</dbReference>
<feature type="transmembrane region" description="Helical" evidence="16">
    <location>
        <begin position="9"/>
        <end position="26"/>
    </location>
</feature>
<evidence type="ECO:0000256" key="5">
    <source>
        <dbReference type="ARBA" id="ARBA00022553"/>
    </source>
</evidence>
<keyword evidence="4" id="KW-1003">Cell membrane</keyword>
<evidence type="ECO:0000313" key="21">
    <source>
        <dbReference type="EMBL" id="SHI01061.1"/>
    </source>
</evidence>
<name>A0A1M5XMN5_9BACT</name>
<evidence type="ECO:0000259" key="17">
    <source>
        <dbReference type="PROSITE" id="PS50109"/>
    </source>
</evidence>